<protein>
    <submittedName>
        <fullName evidence="1">Uncharacterized protein</fullName>
    </submittedName>
</protein>
<reference evidence="1 2" key="1">
    <citation type="journal article" date="2024" name="Commun. Biol.">
        <title>Comparative genomic analysis of thermophilic fungi reveals convergent evolutionary adaptations and gene losses.</title>
        <authorList>
            <person name="Steindorff A.S."/>
            <person name="Aguilar-Pontes M.V."/>
            <person name="Robinson A.J."/>
            <person name="Andreopoulos B."/>
            <person name="LaButti K."/>
            <person name="Kuo A."/>
            <person name="Mondo S."/>
            <person name="Riley R."/>
            <person name="Otillar R."/>
            <person name="Haridas S."/>
            <person name="Lipzen A."/>
            <person name="Grimwood J."/>
            <person name="Schmutz J."/>
            <person name="Clum A."/>
            <person name="Reid I.D."/>
            <person name="Moisan M.C."/>
            <person name="Butler G."/>
            <person name="Nguyen T.T.M."/>
            <person name="Dewar K."/>
            <person name="Conant G."/>
            <person name="Drula E."/>
            <person name="Henrissat B."/>
            <person name="Hansel C."/>
            <person name="Singer S."/>
            <person name="Hutchinson M.I."/>
            <person name="de Vries R.P."/>
            <person name="Natvig D.O."/>
            <person name="Powell A.J."/>
            <person name="Tsang A."/>
            <person name="Grigoriev I.V."/>
        </authorList>
    </citation>
    <scope>NUCLEOTIDE SEQUENCE [LARGE SCALE GENOMIC DNA]</scope>
    <source>
        <strain evidence="1 2">ATCC 24622</strain>
    </source>
</reference>
<comment type="caution">
    <text evidence="1">The sequence shown here is derived from an EMBL/GenBank/DDBJ whole genome shotgun (WGS) entry which is preliminary data.</text>
</comment>
<gene>
    <name evidence="1" type="ORF">VTK73DRAFT_10075</name>
</gene>
<keyword evidence="2" id="KW-1185">Reference proteome</keyword>
<name>A0ABR3XHA0_9PEZI</name>
<sequence>MPAFEAPIRSPVDEVSCASKVIGGQEKSEDLLIGLRNKTPNRARETTLWCLELWDRHWRLRVLRPVHTRTAVLHRHFMLQIGIDSIVVLFKVNLAARHRRLHSEDKYGHLSICTSVFAHTADILHVSTTAQCLYLAFRCHPSRQHGCDDG</sequence>
<proteinExistence type="predicted"/>
<evidence type="ECO:0000313" key="2">
    <source>
        <dbReference type="Proteomes" id="UP001586593"/>
    </source>
</evidence>
<dbReference type="Proteomes" id="UP001586593">
    <property type="component" value="Unassembled WGS sequence"/>
</dbReference>
<accession>A0ABR3XHA0</accession>
<dbReference type="EMBL" id="JAZHXJ010000091">
    <property type="protein sequence ID" value="KAL1875341.1"/>
    <property type="molecule type" value="Genomic_DNA"/>
</dbReference>
<evidence type="ECO:0000313" key="1">
    <source>
        <dbReference type="EMBL" id="KAL1875341.1"/>
    </source>
</evidence>
<organism evidence="1 2">
    <name type="scientific">Phialemonium thermophilum</name>
    <dbReference type="NCBI Taxonomy" id="223376"/>
    <lineage>
        <taxon>Eukaryota</taxon>
        <taxon>Fungi</taxon>
        <taxon>Dikarya</taxon>
        <taxon>Ascomycota</taxon>
        <taxon>Pezizomycotina</taxon>
        <taxon>Sordariomycetes</taxon>
        <taxon>Sordariomycetidae</taxon>
        <taxon>Cephalothecales</taxon>
        <taxon>Cephalothecaceae</taxon>
        <taxon>Phialemonium</taxon>
    </lineage>
</organism>